<proteinExistence type="predicted"/>
<dbReference type="Proteomes" id="UP001055811">
    <property type="component" value="Linkage Group LG04"/>
</dbReference>
<organism evidence="1 2">
    <name type="scientific">Cichorium intybus</name>
    <name type="common">Chicory</name>
    <dbReference type="NCBI Taxonomy" id="13427"/>
    <lineage>
        <taxon>Eukaryota</taxon>
        <taxon>Viridiplantae</taxon>
        <taxon>Streptophyta</taxon>
        <taxon>Embryophyta</taxon>
        <taxon>Tracheophyta</taxon>
        <taxon>Spermatophyta</taxon>
        <taxon>Magnoliopsida</taxon>
        <taxon>eudicotyledons</taxon>
        <taxon>Gunneridae</taxon>
        <taxon>Pentapetalae</taxon>
        <taxon>asterids</taxon>
        <taxon>campanulids</taxon>
        <taxon>Asterales</taxon>
        <taxon>Asteraceae</taxon>
        <taxon>Cichorioideae</taxon>
        <taxon>Cichorieae</taxon>
        <taxon>Cichoriinae</taxon>
        <taxon>Cichorium</taxon>
    </lineage>
</organism>
<evidence type="ECO:0000313" key="1">
    <source>
        <dbReference type="EMBL" id="KAI3751442.1"/>
    </source>
</evidence>
<reference evidence="2" key="1">
    <citation type="journal article" date="2022" name="Mol. Ecol. Resour.">
        <title>The genomes of chicory, endive, great burdock and yacon provide insights into Asteraceae palaeo-polyploidization history and plant inulin production.</title>
        <authorList>
            <person name="Fan W."/>
            <person name="Wang S."/>
            <person name="Wang H."/>
            <person name="Wang A."/>
            <person name="Jiang F."/>
            <person name="Liu H."/>
            <person name="Zhao H."/>
            <person name="Xu D."/>
            <person name="Zhang Y."/>
        </authorList>
    </citation>
    <scope>NUCLEOTIDE SEQUENCE [LARGE SCALE GENOMIC DNA]</scope>
    <source>
        <strain evidence="2">cv. Punajuju</strain>
    </source>
</reference>
<comment type="caution">
    <text evidence="1">The sequence shown here is derived from an EMBL/GenBank/DDBJ whole genome shotgun (WGS) entry which is preliminary data.</text>
</comment>
<reference evidence="1 2" key="2">
    <citation type="journal article" date="2022" name="Mol. Ecol. Resour.">
        <title>The genomes of chicory, endive, great burdock and yacon provide insights into Asteraceae paleo-polyploidization history and plant inulin production.</title>
        <authorList>
            <person name="Fan W."/>
            <person name="Wang S."/>
            <person name="Wang H."/>
            <person name="Wang A."/>
            <person name="Jiang F."/>
            <person name="Liu H."/>
            <person name="Zhao H."/>
            <person name="Xu D."/>
            <person name="Zhang Y."/>
        </authorList>
    </citation>
    <scope>NUCLEOTIDE SEQUENCE [LARGE SCALE GENOMIC DNA]</scope>
    <source>
        <strain evidence="2">cv. Punajuju</strain>
        <tissue evidence="1">Leaves</tissue>
    </source>
</reference>
<protein>
    <submittedName>
        <fullName evidence="1">Uncharacterized protein</fullName>
    </submittedName>
</protein>
<name>A0ACB9DY13_CICIN</name>
<accession>A0ACB9DY13</accession>
<sequence length="175" mass="20190">MCPPIVRILQRLLWVFAFLDSIFVWSKRSFKDNELIVGERNPCRSIFLQLWTVGQLSDDSSIVIYGRKRKISTARVVNAMKKREGAFRADLWATLKSFMEKNGNKTINSLSLNDLLLHVTEGNHRDRDPRTLFETGLLIIHGLIPANAILVVVHREQLLWVFAFLDSILRRSDSL</sequence>
<evidence type="ECO:0000313" key="2">
    <source>
        <dbReference type="Proteomes" id="UP001055811"/>
    </source>
</evidence>
<gene>
    <name evidence="1" type="ORF">L2E82_22528</name>
</gene>
<dbReference type="EMBL" id="CM042012">
    <property type="protein sequence ID" value="KAI3751442.1"/>
    <property type="molecule type" value="Genomic_DNA"/>
</dbReference>
<keyword evidence="2" id="KW-1185">Reference proteome</keyword>